<dbReference type="Gene3D" id="3.40.50.12780">
    <property type="entry name" value="N-terminal domain of ligase-like"/>
    <property type="match status" value="1"/>
</dbReference>
<dbReference type="Pfam" id="PF00501">
    <property type="entry name" value="AMP-binding"/>
    <property type="match status" value="1"/>
</dbReference>
<accession>A0A2J0LLL5</accession>
<dbReference type="CDD" id="cd05936">
    <property type="entry name" value="FC-FACS_FadD_like"/>
    <property type="match status" value="1"/>
</dbReference>
<dbReference type="PANTHER" id="PTHR43767">
    <property type="entry name" value="LONG-CHAIN-FATTY-ACID--COA LIGASE"/>
    <property type="match status" value="1"/>
</dbReference>
<dbReference type="GO" id="GO:0016878">
    <property type="term" value="F:acid-thiol ligase activity"/>
    <property type="evidence" value="ECO:0007669"/>
    <property type="project" value="UniProtKB-ARBA"/>
</dbReference>
<dbReference type="EMBL" id="PFGP01000017">
    <property type="protein sequence ID" value="PIW66940.1"/>
    <property type="molecule type" value="Genomic_DNA"/>
</dbReference>
<dbReference type="InterPro" id="IPR042099">
    <property type="entry name" value="ANL_N_sf"/>
</dbReference>
<feature type="domain" description="AMP-dependent synthetase/ligase" evidence="1">
    <location>
        <begin position="13"/>
        <end position="380"/>
    </location>
</feature>
<evidence type="ECO:0000259" key="1">
    <source>
        <dbReference type="Pfam" id="PF00501"/>
    </source>
</evidence>
<dbReference type="InterPro" id="IPR025110">
    <property type="entry name" value="AMP-bd_C"/>
</dbReference>
<dbReference type="Gene3D" id="3.30.300.30">
    <property type="match status" value="1"/>
</dbReference>
<evidence type="ECO:0000313" key="4">
    <source>
        <dbReference type="Proteomes" id="UP000231267"/>
    </source>
</evidence>
<dbReference type="InterPro" id="IPR050237">
    <property type="entry name" value="ATP-dep_AMP-bd_enzyme"/>
</dbReference>
<dbReference type="Pfam" id="PF13193">
    <property type="entry name" value="AMP-binding_C"/>
    <property type="match status" value="1"/>
</dbReference>
<dbReference type="PANTHER" id="PTHR43767:SF1">
    <property type="entry name" value="NONRIBOSOMAL PEPTIDE SYNTHASE PES1 (EUROFUNG)-RELATED"/>
    <property type="match status" value="1"/>
</dbReference>
<evidence type="ECO:0000313" key="3">
    <source>
        <dbReference type="EMBL" id="PIW66940.1"/>
    </source>
</evidence>
<comment type="caution">
    <text evidence="3">The sequence shown here is derived from an EMBL/GenBank/DDBJ whole genome shotgun (WGS) entry which is preliminary data.</text>
</comment>
<dbReference type="SUPFAM" id="SSF56801">
    <property type="entry name" value="Acetyl-CoA synthetase-like"/>
    <property type="match status" value="1"/>
</dbReference>
<dbReference type="InterPro" id="IPR000873">
    <property type="entry name" value="AMP-dep_synth/lig_dom"/>
</dbReference>
<feature type="domain" description="AMP-binding enzyme C-terminal" evidence="2">
    <location>
        <begin position="430"/>
        <end position="513"/>
    </location>
</feature>
<evidence type="ECO:0000259" key="2">
    <source>
        <dbReference type="Pfam" id="PF13193"/>
    </source>
</evidence>
<proteinExistence type="predicted"/>
<dbReference type="Proteomes" id="UP000231267">
    <property type="component" value="Unassembled WGS sequence"/>
</dbReference>
<name>A0A2J0LLL5_9BACT</name>
<protein>
    <submittedName>
        <fullName evidence="3">Long-chain fatty acid--CoA ligase</fullName>
    </submittedName>
</protein>
<dbReference type="AlphaFoldDB" id="A0A2J0LLL5"/>
<dbReference type="InterPro" id="IPR020845">
    <property type="entry name" value="AMP-binding_CS"/>
</dbReference>
<dbReference type="PROSITE" id="PS00455">
    <property type="entry name" value="AMP_BINDING"/>
    <property type="match status" value="1"/>
</dbReference>
<gene>
    <name evidence="3" type="ORF">COW11_00770</name>
</gene>
<sequence length="520" mass="58174">MTQICNLAQMLKVSAAQHEKRTALIYGQRKVSYRSLDEQSDNLSASLIGDLKIEKGQRVALLLFNRPEFVISYFGILKAGAVIVPVNTMLKTDEIKYMLEDSGAIALITSPSFLYTAFELRTRVESLRNIILVSRKKTQETIDFHSLLDKKPKNNRIGQIARDDTAVIMYTSGTTGRLKGAELTHYNLVSNAKSSSCAIKISVKDHFVCVLPLFHSFAATVCMLLPIFCGSKVTIFVSPRPFKRILRTIIRKRVTVFTGIPSMFNILKDAKLPRMLTAPLVSRIINPLRLCISGAAALPVDTLARFEKKFKVPLIEGYGLTEASPVVSLNPLKGMRKPGSIGLALPDVQVRAVDKTDKEVPIGEVGELLVKGLNVMKGYLNQPQANIETLKNGWLYTGDLAKLDADGYIYIVGRKKEMVNVRGLNVYPKEIEDALYEHPLVKEAAVIRIPDKHKGEVPKAFVVLKEESQVTSHKSQNDIEHELLSYLRERLASYKIPKYIEIRQFLPKNATGKILKRNLQ</sequence>
<organism evidence="3 4">
    <name type="scientific">Candidatus Taenaricola geysiri</name>
    <dbReference type="NCBI Taxonomy" id="1974752"/>
    <lineage>
        <taxon>Bacteria</taxon>
        <taxon>Pseudomonadati</taxon>
        <taxon>Candidatus Omnitrophota</taxon>
        <taxon>Candidatus Taenaricola</taxon>
    </lineage>
</organism>
<keyword evidence="3" id="KW-0436">Ligase</keyword>
<reference evidence="3 4" key="1">
    <citation type="submission" date="2017-09" db="EMBL/GenBank/DDBJ databases">
        <title>Depth-based differentiation of microbial function through sediment-hosted aquifers and enrichment of novel symbionts in the deep terrestrial subsurface.</title>
        <authorList>
            <person name="Probst A.J."/>
            <person name="Ladd B."/>
            <person name="Jarett J.K."/>
            <person name="Geller-Mcgrath D.E."/>
            <person name="Sieber C.M."/>
            <person name="Emerson J.B."/>
            <person name="Anantharaman K."/>
            <person name="Thomas B.C."/>
            <person name="Malmstrom R."/>
            <person name="Stieglmeier M."/>
            <person name="Klingl A."/>
            <person name="Woyke T."/>
            <person name="Ryan C.M."/>
            <person name="Banfield J.F."/>
        </authorList>
    </citation>
    <scope>NUCLEOTIDE SEQUENCE [LARGE SCALE GENOMIC DNA]</scope>
    <source>
        <strain evidence="3">CG12_big_fil_rev_8_21_14_0_65_43_15</strain>
    </source>
</reference>
<dbReference type="InterPro" id="IPR045851">
    <property type="entry name" value="AMP-bd_C_sf"/>
</dbReference>